<dbReference type="EMBL" id="JANPWB010000006">
    <property type="protein sequence ID" value="KAJ1180360.1"/>
    <property type="molecule type" value="Genomic_DNA"/>
</dbReference>
<sequence>MPHESARDTEGGLELLLGSPCCHQDVAGPPGEAVDIYDGTKMESVIRISGVHADRKCYCIETLPETDFEFFFRNNGNK</sequence>
<organism evidence="1 2">
    <name type="scientific">Pleurodeles waltl</name>
    <name type="common">Iberian ribbed newt</name>
    <dbReference type="NCBI Taxonomy" id="8319"/>
    <lineage>
        <taxon>Eukaryota</taxon>
        <taxon>Metazoa</taxon>
        <taxon>Chordata</taxon>
        <taxon>Craniata</taxon>
        <taxon>Vertebrata</taxon>
        <taxon>Euteleostomi</taxon>
        <taxon>Amphibia</taxon>
        <taxon>Batrachia</taxon>
        <taxon>Caudata</taxon>
        <taxon>Salamandroidea</taxon>
        <taxon>Salamandridae</taxon>
        <taxon>Pleurodelinae</taxon>
        <taxon>Pleurodeles</taxon>
    </lineage>
</organism>
<comment type="caution">
    <text evidence="1">The sequence shown here is derived from an EMBL/GenBank/DDBJ whole genome shotgun (WGS) entry which is preliminary data.</text>
</comment>
<dbReference type="AlphaFoldDB" id="A0AAV7TVV2"/>
<proteinExistence type="predicted"/>
<evidence type="ECO:0000313" key="2">
    <source>
        <dbReference type="Proteomes" id="UP001066276"/>
    </source>
</evidence>
<dbReference type="Proteomes" id="UP001066276">
    <property type="component" value="Chromosome 3_2"/>
</dbReference>
<reference evidence="1" key="1">
    <citation type="journal article" date="2022" name="bioRxiv">
        <title>Sequencing and chromosome-scale assembly of the giantPleurodeles waltlgenome.</title>
        <authorList>
            <person name="Brown T."/>
            <person name="Elewa A."/>
            <person name="Iarovenko S."/>
            <person name="Subramanian E."/>
            <person name="Araus A.J."/>
            <person name="Petzold A."/>
            <person name="Susuki M."/>
            <person name="Suzuki K.-i.T."/>
            <person name="Hayashi T."/>
            <person name="Toyoda A."/>
            <person name="Oliveira C."/>
            <person name="Osipova E."/>
            <person name="Leigh N.D."/>
            <person name="Simon A."/>
            <person name="Yun M.H."/>
        </authorList>
    </citation>
    <scope>NUCLEOTIDE SEQUENCE</scope>
    <source>
        <strain evidence="1">20211129_DDA</strain>
        <tissue evidence="1">Liver</tissue>
    </source>
</reference>
<keyword evidence="2" id="KW-1185">Reference proteome</keyword>
<evidence type="ECO:0000313" key="1">
    <source>
        <dbReference type="EMBL" id="KAJ1180360.1"/>
    </source>
</evidence>
<gene>
    <name evidence="1" type="ORF">NDU88_005582</name>
</gene>
<protein>
    <submittedName>
        <fullName evidence="1">Uncharacterized protein</fullName>
    </submittedName>
</protein>
<accession>A0AAV7TVV2</accession>
<name>A0AAV7TVV2_PLEWA</name>